<keyword evidence="2" id="KW-1185">Reference proteome</keyword>
<keyword evidence="1" id="KW-0436">Ligase</keyword>
<dbReference type="Proteomes" id="UP001056455">
    <property type="component" value="Chromosome"/>
</dbReference>
<accession>A0ABY4YWG3</accession>
<dbReference type="Pfam" id="PF13563">
    <property type="entry name" value="2_5_RNA_ligase2"/>
    <property type="match status" value="1"/>
</dbReference>
<dbReference type="GO" id="GO:0016874">
    <property type="term" value="F:ligase activity"/>
    <property type="evidence" value="ECO:0007669"/>
    <property type="project" value="UniProtKB-KW"/>
</dbReference>
<evidence type="ECO:0000313" key="2">
    <source>
        <dbReference type="Proteomes" id="UP001056455"/>
    </source>
</evidence>
<name>A0ABY4YWG3_9MICO</name>
<reference evidence="1" key="1">
    <citation type="submission" date="2022-06" db="EMBL/GenBank/DDBJ databases">
        <title>Ornithinimicrobium HY1793.</title>
        <authorList>
            <person name="Huang Y."/>
        </authorList>
    </citation>
    <scope>NUCLEOTIDE SEQUENCE</scope>
    <source>
        <strain evidence="1">HY1793</strain>
    </source>
</reference>
<dbReference type="SUPFAM" id="SSF55144">
    <property type="entry name" value="LigT-like"/>
    <property type="match status" value="1"/>
</dbReference>
<organism evidence="1 2">
    <name type="scientific">Ornithinimicrobium faecis</name>
    <dbReference type="NCBI Taxonomy" id="2934158"/>
    <lineage>
        <taxon>Bacteria</taxon>
        <taxon>Bacillati</taxon>
        <taxon>Actinomycetota</taxon>
        <taxon>Actinomycetes</taxon>
        <taxon>Micrococcales</taxon>
        <taxon>Ornithinimicrobiaceae</taxon>
        <taxon>Ornithinimicrobium</taxon>
    </lineage>
</organism>
<gene>
    <name evidence="1" type="ORF">NF556_04905</name>
</gene>
<dbReference type="EMBL" id="CP099489">
    <property type="protein sequence ID" value="USQ80991.1"/>
    <property type="molecule type" value="Genomic_DNA"/>
</dbReference>
<sequence length="194" mass="20635">MPATSQPEDVIDGPVDPGHTVLAIPVPELDAFVRERTAHYDADYLAADPTFGQAHVTVLGPWVRSPTPADLAAVAQIASVARPFAYRLARLGTFPNGIIHLLPEPAGPFRALTGAVVERFPSHPAYGGLFPDVTPHVTLDAAGAGLDEQAVEEMLGDLIPVSCRAELLQLQWWQAGHCHVQASWHLGETSGGMA</sequence>
<dbReference type="Gene3D" id="3.90.1140.10">
    <property type="entry name" value="Cyclic phosphodiesterase"/>
    <property type="match status" value="1"/>
</dbReference>
<dbReference type="RefSeq" id="WP_252594375.1">
    <property type="nucleotide sequence ID" value="NZ_CP099489.1"/>
</dbReference>
<dbReference type="InterPro" id="IPR009097">
    <property type="entry name" value="Cyclic_Pdiesterase"/>
</dbReference>
<proteinExistence type="predicted"/>
<protein>
    <submittedName>
        <fullName evidence="1">2'-5' RNA ligase family protein</fullName>
    </submittedName>
</protein>
<evidence type="ECO:0000313" key="1">
    <source>
        <dbReference type="EMBL" id="USQ80991.1"/>
    </source>
</evidence>